<dbReference type="GO" id="GO:0008270">
    <property type="term" value="F:zinc ion binding"/>
    <property type="evidence" value="ECO:0007669"/>
    <property type="project" value="UniProtKB-KW"/>
</dbReference>
<evidence type="ECO:0000256" key="1">
    <source>
        <dbReference type="ARBA" id="ARBA00004123"/>
    </source>
</evidence>
<evidence type="ECO:0000256" key="6">
    <source>
        <dbReference type="ARBA" id="ARBA00023242"/>
    </source>
</evidence>
<evidence type="ECO:0000256" key="2">
    <source>
        <dbReference type="ARBA" id="ARBA00022723"/>
    </source>
</evidence>
<evidence type="ECO:0000256" key="5">
    <source>
        <dbReference type="ARBA" id="ARBA00022833"/>
    </source>
</evidence>
<evidence type="ECO:0000256" key="4">
    <source>
        <dbReference type="ARBA" id="ARBA00022771"/>
    </source>
</evidence>
<dbReference type="FunFam" id="3.30.160.60:FF:000110">
    <property type="entry name" value="Zinc finger protein-like"/>
    <property type="match status" value="1"/>
</dbReference>
<accession>A0A5N5SJB7</accession>
<feature type="domain" description="C2H2-type" evidence="8">
    <location>
        <begin position="218"/>
        <end position="245"/>
    </location>
</feature>
<keyword evidence="3" id="KW-0677">Repeat</keyword>
<keyword evidence="10" id="KW-1185">Reference proteome</keyword>
<keyword evidence="6" id="KW-0539">Nucleus</keyword>
<dbReference type="Proteomes" id="UP000326759">
    <property type="component" value="Unassembled WGS sequence"/>
</dbReference>
<dbReference type="InterPro" id="IPR013087">
    <property type="entry name" value="Znf_C2H2_type"/>
</dbReference>
<evidence type="ECO:0000313" key="9">
    <source>
        <dbReference type="EMBL" id="KAB7493800.1"/>
    </source>
</evidence>
<evidence type="ECO:0000313" key="10">
    <source>
        <dbReference type="Proteomes" id="UP000326759"/>
    </source>
</evidence>
<comment type="subcellular location">
    <subcellularLocation>
        <location evidence="1">Nucleus</location>
    </subcellularLocation>
</comment>
<dbReference type="Pfam" id="PF00096">
    <property type="entry name" value="zf-C2H2"/>
    <property type="match status" value="2"/>
</dbReference>
<dbReference type="GO" id="GO:0005634">
    <property type="term" value="C:nucleus"/>
    <property type="evidence" value="ECO:0007669"/>
    <property type="project" value="UniProtKB-SubCell"/>
</dbReference>
<dbReference type="GO" id="GO:0010468">
    <property type="term" value="P:regulation of gene expression"/>
    <property type="evidence" value="ECO:0007669"/>
    <property type="project" value="TreeGrafter"/>
</dbReference>
<dbReference type="PANTHER" id="PTHR16515:SF49">
    <property type="entry name" value="GASTRULA ZINC FINGER PROTEIN XLCGF49.1-LIKE-RELATED"/>
    <property type="match status" value="1"/>
</dbReference>
<dbReference type="EMBL" id="SEYY01024902">
    <property type="protein sequence ID" value="KAB7493800.1"/>
    <property type="molecule type" value="Genomic_DNA"/>
</dbReference>
<dbReference type="SMART" id="SM00355">
    <property type="entry name" value="ZnF_C2H2"/>
    <property type="match status" value="5"/>
</dbReference>
<sequence>MLRHHWLSLLSTLKKVVNQFRSPNIDTFSENIVNSHFRGVYICNIQISGQNQSYESRLNNIEIEDKAYRISFSCCDLALSLNKVGLEEPAEEEENLRKSNFEFERVLVINDDENPDEKFDNFFINIDNKVLLLIGLLTQLKQFLKTPVKIRKIKYPKTLICEFCGEPFIGKDRVYNFFHHRNKSHIQEVKYTCPICNKVYWGERQLCAHISSHAAKDFMCEVCGTAFQRKNDFHRHKLIHNEKKFNCKYCSKLFTRNDNLKIHERIHTGDCIHLCTKCNNGFPQKNQLKLHMKKCKTFALIFKSTEYESAVVFQDRTLFTLLESYLKAKS</sequence>
<keyword evidence="5" id="KW-0862">Zinc</keyword>
<comment type="caution">
    <text evidence="9">The sequence shown here is derived from an EMBL/GenBank/DDBJ whole genome shotgun (WGS) entry which is preliminary data.</text>
</comment>
<evidence type="ECO:0000259" key="8">
    <source>
        <dbReference type="PROSITE" id="PS50157"/>
    </source>
</evidence>
<proteinExistence type="predicted"/>
<dbReference type="Gene3D" id="3.30.160.60">
    <property type="entry name" value="Classic Zinc Finger"/>
    <property type="match status" value="4"/>
</dbReference>
<keyword evidence="4 7" id="KW-0863">Zinc-finger</keyword>
<evidence type="ECO:0000256" key="3">
    <source>
        <dbReference type="ARBA" id="ARBA00022737"/>
    </source>
</evidence>
<dbReference type="PROSITE" id="PS00028">
    <property type="entry name" value="ZINC_FINGER_C2H2_1"/>
    <property type="match status" value="3"/>
</dbReference>
<protein>
    <submittedName>
        <fullName evidence="9">Zinc finger protein</fullName>
    </submittedName>
</protein>
<dbReference type="PROSITE" id="PS50157">
    <property type="entry name" value="ZINC_FINGER_C2H2_2"/>
    <property type="match status" value="3"/>
</dbReference>
<feature type="domain" description="C2H2-type" evidence="8">
    <location>
        <begin position="191"/>
        <end position="218"/>
    </location>
</feature>
<dbReference type="InterPro" id="IPR050331">
    <property type="entry name" value="Zinc_finger"/>
</dbReference>
<dbReference type="InterPro" id="IPR036236">
    <property type="entry name" value="Znf_C2H2_sf"/>
</dbReference>
<dbReference type="SUPFAM" id="SSF57667">
    <property type="entry name" value="beta-beta-alpha zinc fingers"/>
    <property type="match status" value="2"/>
</dbReference>
<name>A0A5N5SJB7_9CRUS</name>
<organism evidence="9 10">
    <name type="scientific">Armadillidium nasatum</name>
    <dbReference type="NCBI Taxonomy" id="96803"/>
    <lineage>
        <taxon>Eukaryota</taxon>
        <taxon>Metazoa</taxon>
        <taxon>Ecdysozoa</taxon>
        <taxon>Arthropoda</taxon>
        <taxon>Crustacea</taxon>
        <taxon>Multicrustacea</taxon>
        <taxon>Malacostraca</taxon>
        <taxon>Eumalacostraca</taxon>
        <taxon>Peracarida</taxon>
        <taxon>Isopoda</taxon>
        <taxon>Oniscidea</taxon>
        <taxon>Crinocheta</taxon>
        <taxon>Armadillidiidae</taxon>
        <taxon>Armadillidium</taxon>
    </lineage>
</organism>
<gene>
    <name evidence="9" type="ORF">Anas_02296</name>
</gene>
<keyword evidence="2" id="KW-0479">Metal-binding</keyword>
<dbReference type="OrthoDB" id="6077919at2759"/>
<dbReference type="AlphaFoldDB" id="A0A5N5SJB7"/>
<feature type="domain" description="C2H2-type" evidence="8">
    <location>
        <begin position="245"/>
        <end position="272"/>
    </location>
</feature>
<dbReference type="PANTHER" id="PTHR16515">
    <property type="entry name" value="PR DOMAIN ZINC FINGER PROTEIN"/>
    <property type="match status" value="1"/>
</dbReference>
<evidence type="ECO:0000256" key="7">
    <source>
        <dbReference type="PROSITE-ProRule" id="PRU00042"/>
    </source>
</evidence>
<reference evidence="9 10" key="1">
    <citation type="journal article" date="2019" name="PLoS Biol.">
        <title>Sex chromosomes control vertical transmission of feminizing Wolbachia symbionts in an isopod.</title>
        <authorList>
            <person name="Becking T."/>
            <person name="Chebbi M.A."/>
            <person name="Giraud I."/>
            <person name="Moumen B."/>
            <person name="Laverre T."/>
            <person name="Caubet Y."/>
            <person name="Peccoud J."/>
            <person name="Gilbert C."/>
            <person name="Cordaux R."/>
        </authorList>
    </citation>
    <scope>NUCLEOTIDE SEQUENCE [LARGE SCALE GENOMIC DNA]</scope>
    <source>
        <strain evidence="9">ANa2</strain>
        <tissue evidence="9">Whole body excluding digestive tract and cuticle</tissue>
    </source>
</reference>